<evidence type="ECO:0000256" key="6">
    <source>
        <dbReference type="SAM" id="SignalP"/>
    </source>
</evidence>
<dbReference type="InterPro" id="IPR036396">
    <property type="entry name" value="Cyt_P450_sf"/>
</dbReference>
<evidence type="ECO:0000256" key="5">
    <source>
        <dbReference type="ARBA" id="ARBA00023004"/>
    </source>
</evidence>
<dbReference type="SUPFAM" id="SSF48264">
    <property type="entry name" value="Cytochrome P450"/>
    <property type="match status" value="1"/>
</dbReference>
<protein>
    <submittedName>
        <fullName evidence="7">Cytochrome P450, putative</fullName>
    </submittedName>
</protein>
<comment type="similarity">
    <text evidence="1">Belongs to the cytochrome P450 family.</text>
</comment>
<feature type="signal peptide" evidence="6">
    <location>
        <begin position="1"/>
        <end position="26"/>
    </location>
</feature>
<keyword evidence="6" id="KW-0732">Signal</keyword>
<dbReference type="GO" id="GO:0020037">
    <property type="term" value="F:heme binding"/>
    <property type="evidence" value="ECO:0007669"/>
    <property type="project" value="InterPro"/>
</dbReference>
<sequence length="99" mass="11026">MASLWLLSVLLLFPLCFFFLKKKLQAKTHTKNHPPGPPCLPIIGNLHQLGVLPHQPLWQYSKKYGPVMDSGGSYGVEVAHYLYTASIRNPTSLKVAVVI</sequence>
<evidence type="ECO:0000256" key="1">
    <source>
        <dbReference type="ARBA" id="ARBA00010617"/>
    </source>
</evidence>
<name>B9SB71_RICCO</name>
<proteinExistence type="inferred from homology"/>
<dbReference type="Proteomes" id="UP000008311">
    <property type="component" value="Unassembled WGS sequence"/>
</dbReference>
<keyword evidence="8" id="KW-1185">Reference proteome</keyword>
<reference evidence="8" key="1">
    <citation type="journal article" date="2010" name="Nat. Biotechnol.">
        <title>Draft genome sequence of the oilseed species Ricinus communis.</title>
        <authorList>
            <person name="Chan A.P."/>
            <person name="Crabtree J."/>
            <person name="Zhao Q."/>
            <person name="Lorenzi H."/>
            <person name="Orvis J."/>
            <person name="Puiu D."/>
            <person name="Melake-Berhan A."/>
            <person name="Jones K.M."/>
            <person name="Redman J."/>
            <person name="Chen G."/>
            <person name="Cahoon E.B."/>
            <person name="Gedil M."/>
            <person name="Stanke M."/>
            <person name="Haas B.J."/>
            <person name="Wortman J.R."/>
            <person name="Fraser-Liggett C.M."/>
            <person name="Ravel J."/>
            <person name="Rabinowicz P.D."/>
        </authorList>
    </citation>
    <scope>NUCLEOTIDE SEQUENCE [LARGE SCALE GENOMIC DNA]</scope>
    <source>
        <strain evidence="8">cv. Hale</strain>
    </source>
</reference>
<dbReference type="GO" id="GO:0005506">
    <property type="term" value="F:iron ion binding"/>
    <property type="evidence" value="ECO:0007669"/>
    <property type="project" value="InterPro"/>
</dbReference>
<evidence type="ECO:0000256" key="3">
    <source>
        <dbReference type="ARBA" id="ARBA00022723"/>
    </source>
</evidence>
<dbReference type="GO" id="GO:0004497">
    <property type="term" value="F:monooxygenase activity"/>
    <property type="evidence" value="ECO:0007669"/>
    <property type="project" value="InterPro"/>
</dbReference>
<evidence type="ECO:0000313" key="8">
    <source>
        <dbReference type="Proteomes" id="UP000008311"/>
    </source>
</evidence>
<gene>
    <name evidence="7" type="ORF">RCOM_0785620</name>
</gene>
<dbReference type="eggNOG" id="KOG0156">
    <property type="taxonomic scope" value="Eukaryota"/>
</dbReference>
<evidence type="ECO:0000256" key="2">
    <source>
        <dbReference type="ARBA" id="ARBA00022617"/>
    </source>
</evidence>
<dbReference type="Gene3D" id="1.10.630.10">
    <property type="entry name" value="Cytochrome P450"/>
    <property type="match status" value="1"/>
</dbReference>
<dbReference type="PANTHER" id="PTHR47955">
    <property type="entry name" value="CYTOCHROME P450 FAMILY 71 PROTEIN"/>
    <property type="match status" value="1"/>
</dbReference>
<feature type="chain" id="PRO_5002889196" evidence="6">
    <location>
        <begin position="27"/>
        <end position="99"/>
    </location>
</feature>
<keyword evidence="3" id="KW-0479">Metal-binding</keyword>
<dbReference type="PANTHER" id="PTHR47955:SF8">
    <property type="entry name" value="CYTOCHROME P450 71D11-LIKE"/>
    <property type="match status" value="1"/>
</dbReference>
<dbReference type="EMBL" id="EQ973911">
    <property type="protein sequence ID" value="EEF39161.1"/>
    <property type="molecule type" value="Genomic_DNA"/>
</dbReference>
<dbReference type="InParanoid" id="B9SB71"/>
<dbReference type="AlphaFoldDB" id="B9SB71"/>
<organism evidence="7 8">
    <name type="scientific">Ricinus communis</name>
    <name type="common">Castor bean</name>
    <dbReference type="NCBI Taxonomy" id="3988"/>
    <lineage>
        <taxon>Eukaryota</taxon>
        <taxon>Viridiplantae</taxon>
        <taxon>Streptophyta</taxon>
        <taxon>Embryophyta</taxon>
        <taxon>Tracheophyta</taxon>
        <taxon>Spermatophyta</taxon>
        <taxon>Magnoliopsida</taxon>
        <taxon>eudicotyledons</taxon>
        <taxon>Gunneridae</taxon>
        <taxon>Pentapetalae</taxon>
        <taxon>rosids</taxon>
        <taxon>fabids</taxon>
        <taxon>Malpighiales</taxon>
        <taxon>Euphorbiaceae</taxon>
        <taxon>Acalyphoideae</taxon>
        <taxon>Acalypheae</taxon>
        <taxon>Ricinus</taxon>
    </lineage>
</organism>
<evidence type="ECO:0000313" key="7">
    <source>
        <dbReference type="EMBL" id="EEF39161.1"/>
    </source>
</evidence>
<keyword evidence="5" id="KW-0408">Iron</keyword>
<accession>B9SB71</accession>
<evidence type="ECO:0000256" key="4">
    <source>
        <dbReference type="ARBA" id="ARBA00023002"/>
    </source>
</evidence>
<keyword evidence="2" id="KW-0349">Heme</keyword>
<dbReference type="GO" id="GO:0016705">
    <property type="term" value="F:oxidoreductase activity, acting on paired donors, with incorporation or reduction of molecular oxygen"/>
    <property type="evidence" value="ECO:0007669"/>
    <property type="project" value="InterPro"/>
</dbReference>
<keyword evidence="4" id="KW-0560">Oxidoreductase</keyword>